<protein>
    <submittedName>
        <fullName evidence="1">Uncharacterized protein</fullName>
    </submittedName>
</protein>
<evidence type="ECO:0000313" key="2">
    <source>
        <dbReference type="Proteomes" id="UP000193067"/>
    </source>
</evidence>
<name>A0A1Y2IK41_TRAC3</name>
<organism evidence="1 2">
    <name type="scientific">Trametes coccinea (strain BRFM310)</name>
    <name type="common">Pycnoporus coccineus</name>
    <dbReference type="NCBI Taxonomy" id="1353009"/>
    <lineage>
        <taxon>Eukaryota</taxon>
        <taxon>Fungi</taxon>
        <taxon>Dikarya</taxon>
        <taxon>Basidiomycota</taxon>
        <taxon>Agaricomycotina</taxon>
        <taxon>Agaricomycetes</taxon>
        <taxon>Polyporales</taxon>
        <taxon>Polyporaceae</taxon>
        <taxon>Trametes</taxon>
    </lineage>
</organism>
<gene>
    <name evidence="1" type="ORF">PYCCODRAFT_1437179</name>
</gene>
<proteinExistence type="predicted"/>
<dbReference type="Proteomes" id="UP000193067">
    <property type="component" value="Unassembled WGS sequence"/>
</dbReference>
<accession>A0A1Y2IK41</accession>
<keyword evidence="2" id="KW-1185">Reference proteome</keyword>
<sequence length="148" mass="16289">MSASTTGNASVTASGSAADLIKRLQEDPANNQAILAGASVLDTILHHAVHPHAVEADLMRNITRAVVKPEFNARSHIWSCEDLNLMDLDELDLQTHLLRWFQVGLQLLKGTRNRVEVALYGLQIGLFEGQQESDMMDFVHQMVAATTI</sequence>
<evidence type="ECO:0000313" key="1">
    <source>
        <dbReference type="EMBL" id="OSD00591.1"/>
    </source>
</evidence>
<dbReference type="AlphaFoldDB" id="A0A1Y2IK41"/>
<reference evidence="1 2" key="1">
    <citation type="journal article" date="2015" name="Biotechnol. Biofuels">
        <title>Enhanced degradation of softwood versus hardwood by the white-rot fungus Pycnoporus coccineus.</title>
        <authorList>
            <person name="Couturier M."/>
            <person name="Navarro D."/>
            <person name="Chevret D."/>
            <person name="Henrissat B."/>
            <person name="Piumi F."/>
            <person name="Ruiz-Duenas F.J."/>
            <person name="Martinez A.T."/>
            <person name="Grigoriev I.V."/>
            <person name="Riley R."/>
            <person name="Lipzen A."/>
            <person name="Berrin J.G."/>
            <person name="Master E.R."/>
            <person name="Rosso M.N."/>
        </authorList>
    </citation>
    <scope>NUCLEOTIDE SEQUENCE [LARGE SCALE GENOMIC DNA]</scope>
    <source>
        <strain evidence="1 2">BRFM310</strain>
    </source>
</reference>
<dbReference type="EMBL" id="KZ084117">
    <property type="protein sequence ID" value="OSD00591.1"/>
    <property type="molecule type" value="Genomic_DNA"/>
</dbReference>